<comment type="caution">
    <text evidence="2">The sequence shown here is derived from an EMBL/GenBank/DDBJ whole genome shotgun (WGS) entry which is preliminary data.</text>
</comment>
<evidence type="ECO:0000313" key="3">
    <source>
        <dbReference type="Proteomes" id="UP001139646"/>
    </source>
</evidence>
<keyword evidence="1" id="KW-0812">Transmembrane</keyword>
<evidence type="ECO:0000313" key="2">
    <source>
        <dbReference type="EMBL" id="MCI2282842.1"/>
    </source>
</evidence>
<protein>
    <submittedName>
        <fullName evidence="2">Pilus assembly PilX N-terminal domain-containing protein</fullName>
    </submittedName>
</protein>
<dbReference type="Proteomes" id="UP001139646">
    <property type="component" value="Unassembled WGS sequence"/>
</dbReference>
<keyword evidence="3" id="KW-1185">Reference proteome</keyword>
<reference evidence="2" key="1">
    <citation type="submission" date="2022-01" db="EMBL/GenBank/DDBJ databases">
        <title>Colwellia maritima, isolated from seawater.</title>
        <authorList>
            <person name="Kristyanto S."/>
            <person name="Jung J."/>
            <person name="Jeon C.O."/>
        </authorList>
    </citation>
    <scope>NUCLEOTIDE SEQUENCE</scope>
    <source>
        <strain evidence="2">MSW7</strain>
    </source>
</reference>
<dbReference type="RefSeq" id="WP_242283863.1">
    <property type="nucleotide sequence ID" value="NZ_JAKKSL010000001.1"/>
</dbReference>
<sequence>MINRIFQLSKVPSSVEKQSGSALMMALFILVVLILIGSALMRVLSTSSEAIAQEVIGTRAYMAANSAMQAELQKLFPLNPVDETDFQCDSNPPPYDFSTSGADVNGLYHCKAVTSCNLYATNTSTGEKFYRLTSIGKCGSSVLGSTSTDVVVSSRKIQVEARNLP</sequence>
<keyword evidence="1" id="KW-1133">Transmembrane helix</keyword>
<accession>A0ABS9X196</accession>
<dbReference type="EMBL" id="JAKKSL010000001">
    <property type="protein sequence ID" value="MCI2282842.1"/>
    <property type="molecule type" value="Genomic_DNA"/>
</dbReference>
<keyword evidence="1" id="KW-0472">Membrane</keyword>
<name>A0ABS9X196_9GAMM</name>
<evidence type="ECO:0000256" key="1">
    <source>
        <dbReference type="SAM" id="Phobius"/>
    </source>
</evidence>
<gene>
    <name evidence="2" type="ORF">L3081_04770</name>
</gene>
<organism evidence="2 3">
    <name type="scientific">Colwellia maritima</name>
    <dbReference type="NCBI Taxonomy" id="2912588"/>
    <lineage>
        <taxon>Bacteria</taxon>
        <taxon>Pseudomonadati</taxon>
        <taxon>Pseudomonadota</taxon>
        <taxon>Gammaproteobacteria</taxon>
        <taxon>Alteromonadales</taxon>
        <taxon>Colwelliaceae</taxon>
        <taxon>Colwellia</taxon>
    </lineage>
</organism>
<proteinExistence type="predicted"/>
<feature type="transmembrane region" description="Helical" evidence="1">
    <location>
        <begin position="21"/>
        <end position="41"/>
    </location>
</feature>